<evidence type="ECO:0000313" key="9">
    <source>
        <dbReference type="Proteomes" id="UP000637195"/>
    </source>
</evidence>
<dbReference type="Proteomes" id="UP000637195">
    <property type="component" value="Unassembled WGS sequence"/>
</dbReference>
<organism evidence="8 9">
    <name type="scientific">Candidatus Argoarchaeum ethanivorans</name>
    <dbReference type="NCBI Taxonomy" id="2608793"/>
    <lineage>
        <taxon>Archaea</taxon>
        <taxon>Methanobacteriati</taxon>
        <taxon>Methanobacteriota</taxon>
        <taxon>Stenosarchaea group</taxon>
        <taxon>Methanomicrobia</taxon>
        <taxon>Methanosarcinales</taxon>
        <taxon>Methanosarcinales incertae sedis</taxon>
        <taxon>GOM Arc I cluster</taxon>
        <taxon>Candidatus Argoarchaeum</taxon>
    </lineage>
</organism>
<comment type="caution">
    <text evidence="8">The sequence shown here is derived from an EMBL/GenBank/DDBJ whole genome shotgun (WGS) entry which is preliminary data.</text>
</comment>
<evidence type="ECO:0000256" key="6">
    <source>
        <dbReference type="ARBA" id="ARBA00023136"/>
    </source>
</evidence>
<evidence type="ECO:0000256" key="4">
    <source>
        <dbReference type="ARBA" id="ARBA00022692"/>
    </source>
</evidence>
<keyword evidence="3" id="KW-1003">Cell membrane</keyword>
<feature type="transmembrane region" description="Helical" evidence="7">
    <location>
        <begin position="113"/>
        <end position="136"/>
    </location>
</feature>
<feature type="transmembrane region" description="Helical" evidence="7">
    <location>
        <begin position="7"/>
        <end position="25"/>
    </location>
</feature>
<keyword evidence="4 7" id="KW-0812">Transmembrane</keyword>
<accession>A0A811T5Y2</accession>
<comment type="subcellular location">
    <subcellularLocation>
        <location evidence="1">Cell membrane</location>
        <topology evidence="1">Multi-pass membrane protein</topology>
    </subcellularLocation>
</comment>
<feature type="transmembrane region" description="Helical" evidence="7">
    <location>
        <begin position="37"/>
        <end position="55"/>
    </location>
</feature>
<keyword evidence="5 7" id="KW-1133">Transmembrane helix</keyword>
<evidence type="ECO:0000313" key="8">
    <source>
        <dbReference type="EMBL" id="CAD6491298.1"/>
    </source>
</evidence>
<keyword evidence="6 7" id="KW-0472">Membrane</keyword>
<evidence type="ECO:0000256" key="3">
    <source>
        <dbReference type="ARBA" id="ARBA00022475"/>
    </source>
</evidence>
<dbReference type="AlphaFoldDB" id="A0A811T5Y2"/>
<evidence type="ECO:0000256" key="7">
    <source>
        <dbReference type="SAM" id="Phobius"/>
    </source>
</evidence>
<dbReference type="PANTHER" id="PTHR39087">
    <property type="entry name" value="UPF0104 MEMBRANE PROTEIN MJ1595"/>
    <property type="match status" value="1"/>
</dbReference>
<feature type="transmembrane region" description="Helical" evidence="7">
    <location>
        <begin position="233"/>
        <end position="256"/>
    </location>
</feature>
<sequence>MEKNSKVWLIVLFAVVVYLLMGIYADFGKLASAMKDFRWTFLIVLFALTTTNYLFRFLKWDFFLKQAGVYLNLKDNLFVFFSGLAMIITPGKIGEIWKGWLIKDINGEELSKTVPVVIVERITDVLGLAILSLLGVLYYKQGIYLILVLFLLFSIFFAAVKSKTTSTWIISKLETRMGKYAENIKTMHKTFETTMEPKGLIGMSLLSAFAWFFECLGMYLVILGFNESLSITLATFIFSFASLAGAISMIPGGLGVAEATISGLLQFFGSAPATSVGIAIIVRLGTLWYGAFMGLSVYLIFKGKRSKKNKKLKSVSN</sequence>
<protein>
    <submittedName>
        <fullName evidence="8">Lysylphosphatidylglycerol synthase TM region</fullName>
    </submittedName>
</protein>
<evidence type="ECO:0000256" key="2">
    <source>
        <dbReference type="ARBA" id="ARBA00011061"/>
    </source>
</evidence>
<feature type="transmembrane region" description="Helical" evidence="7">
    <location>
        <begin position="276"/>
        <end position="301"/>
    </location>
</feature>
<name>A0A811T5Y2_9EURY</name>
<proteinExistence type="inferred from homology"/>
<comment type="similarity">
    <text evidence="2">Belongs to the UPF0104 family.</text>
</comment>
<dbReference type="InterPro" id="IPR022791">
    <property type="entry name" value="L-PG_synthase/AglD"/>
</dbReference>
<dbReference type="GO" id="GO:0005886">
    <property type="term" value="C:plasma membrane"/>
    <property type="evidence" value="ECO:0007669"/>
    <property type="project" value="UniProtKB-SubCell"/>
</dbReference>
<evidence type="ECO:0000256" key="5">
    <source>
        <dbReference type="ARBA" id="ARBA00022989"/>
    </source>
</evidence>
<feature type="transmembrane region" description="Helical" evidence="7">
    <location>
        <begin position="143"/>
        <end position="160"/>
    </location>
</feature>
<dbReference type="NCBIfam" id="TIGR00374">
    <property type="entry name" value="flippase-like domain"/>
    <property type="match status" value="1"/>
</dbReference>
<gene>
    <name evidence="8" type="ORF">ANIMEMIM_00112</name>
</gene>
<feature type="transmembrane region" description="Helical" evidence="7">
    <location>
        <begin position="76"/>
        <end position="93"/>
    </location>
</feature>
<evidence type="ECO:0000256" key="1">
    <source>
        <dbReference type="ARBA" id="ARBA00004651"/>
    </source>
</evidence>
<feature type="transmembrane region" description="Helical" evidence="7">
    <location>
        <begin position="200"/>
        <end position="221"/>
    </location>
</feature>
<dbReference type="PANTHER" id="PTHR39087:SF2">
    <property type="entry name" value="UPF0104 MEMBRANE PROTEIN MJ1595"/>
    <property type="match status" value="1"/>
</dbReference>
<reference evidence="8" key="1">
    <citation type="submission" date="2020-10" db="EMBL/GenBank/DDBJ databases">
        <authorList>
            <person name="Hahn C.J."/>
            <person name="Laso-Perez R."/>
            <person name="Vulcano F."/>
            <person name="Vaziourakis K.-M."/>
            <person name="Stokke R."/>
            <person name="Steen I.H."/>
            <person name="Teske A."/>
            <person name="Boetius A."/>
            <person name="Liebeke M."/>
            <person name="Amann R."/>
            <person name="Knittel K."/>
        </authorList>
    </citation>
    <scope>NUCLEOTIDE SEQUENCE</scope>
    <source>
        <strain evidence="8">Gfbio:e3339647-f889-4370-9287-4fb5cb688e4c:AG393N10_GoMArc1</strain>
    </source>
</reference>
<dbReference type="EMBL" id="CAJHIM010000005">
    <property type="protein sequence ID" value="CAD6491298.1"/>
    <property type="molecule type" value="Genomic_DNA"/>
</dbReference>
<dbReference type="Pfam" id="PF03706">
    <property type="entry name" value="LPG_synthase_TM"/>
    <property type="match status" value="1"/>
</dbReference>